<sequence>MPAIAYHFSAKTVSRSRGQSAVAAVSYRTAEKLKDERLDKTFDYTRKQGVEFIYHAAPKATPDWTQDIGQSWNEVERVENRKNSTLAREYVAAFPHGLTEQQREYILKDFIREEFTRKGFMATAAIHSPAPDGDERNVHVHILFSERPLDENGFAKNKDRRFSSYENREETLGHLKEKWAELGARQLERAGQDIEAARWRHGHETLEKQQAAALARGDNDYAGQCDREASKHLGVTATAIEREGKASERGDLNRDIESRNTERQEIKAELASIAQQQAALEAEPESLAPRSLDEYGQRMAARRANPNRDYSALHETHAQVAARLKESHAAPKGITPESTVQQKPQAQGLEQNRTVAREAAQTEADRNRGERLRRLLEEQAQKKARDRGGHER</sequence>
<dbReference type="AlphaFoldDB" id="A0A1Z4C4C5"/>
<dbReference type="OrthoDB" id="1826980at2"/>
<feature type="compositionally biased region" description="Basic and acidic residues" evidence="3">
    <location>
        <begin position="311"/>
        <end position="329"/>
    </location>
</feature>
<reference evidence="5 6" key="1">
    <citation type="submission" date="2017-06" db="EMBL/GenBank/DDBJ databases">
        <title>Genome Sequencing of the methanotroph Methylovulum psychrotolerants str. HV10-M2 isolated from a high-altitude environment.</title>
        <authorList>
            <person name="Mateos-Rivera A."/>
        </authorList>
    </citation>
    <scope>NUCLEOTIDE SEQUENCE [LARGE SCALE GENOMIC DNA]</scope>
    <source>
        <strain evidence="5 6">HV10_M2</strain>
    </source>
</reference>
<dbReference type="InterPro" id="IPR005053">
    <property type="entry name" value="MobA_MobL"/>
</dbReference>
<evidence type="ECO:0000313" key="5">
    <source>
        <dbReference type="EMBL" id="ASF48369.1"/>
    </source>
</evidence>
<dbReference type="RefSeq" id="WP_088621238.1">
    <property type="nucleotide sequence ID" value="NZ_CP022129.1"/>
</dbReference>
<gene>
    <name evidence="5" type="ORF">CEK71_21175</name>
</gene>
<protein>
    <recommendedName>
        <fullName evidence="4">MobA/MobL protein domain-containing protein</fullName>
    </recommendedName>
</protein>
<feature type="domain" description="MobA/MobL protein" evidence="4">
    <location>
        <begin position="19"/>
        <end position="242"/>
    </location>
</feature>
<proteinExistence type="inferred from homology"/>
<evidence type="ECO:0000256" key="1">
    <source>
        <dbReference type="ARBA" id="ARBA00010873"/>
    </source>
</evidence>
<dbReference type="Gene3D" id="3.30.930.30">
    <property type="match status" value="1"/>
</dbReference>
<feature type="compositionally biased region" description="Polar residues" evidence="3">
    <location>
        <begin position="336"/>
        <end position="354"/>
    </location>
</feature>
<feature type="region of interest" description="Disordered" evidence="3">
    <location>
        <begin position="280"/>
        <end position="392"/>
    </location>
</feature>
<name>A0A1Z4C4C5_9GAMM</name>
<feature type="compositionally biased region" description="Basic and acidic residues" evidence="3">
    <location>
        <begin position="363"/>
        <end position="392"/>
    </location>
</feature>
<dbReference type="EMBL" id="CP022129">
    <property type="protein sequence ID" value="ASF48369.1"/>
    <property type="molecule type" value="Genomic_DNA"/>
</dbReference>
<feature type="compositionally biased region" description="Low complexity" evidence="3">
    <location>
        <begin position="280"/>
        <end position="289"/>
    </location>
</feature>
<dbReference type="Proteomes" id="UP000197019">
    <property type="component" value="Chromosome"/>
</dbReference>
<feature type="region of interest" description="Disordered" evidence="3">
    <location>
        <begin position="240"/>
        <end position="260"/>
    </location>
</feature>
<evidence type="ECO:0000259" key="4">
    <source>
        <dbReference type="Pfam" id="PF03389"/>
    </source>
</evidence>
<dbReference type="Pfam" id="PF03389">
    <property type="entry name" value="MobA_MobL"/>
    <property type="match status" value="1"/>
</dbReference>
<evidence type="ECO:0000313" key="6">
    <source>
        <dbReference type="Proteomes" id="UP000197019"/>
    </source>
</evidence>
<keyword evidence="2" id="KW-0184">Conjugation</keyword>
<accession>A0A1Z4C4C5</accession>
<evidence type="ECO:0000256" key="3">
    <source>
        <dbReference type="SAM" id="MobiDB-lite"/>
    </source>
</evidence>
<dbReference type="KEGG" id="mpsy:CEK71_21175"/>
<organism evidence="5 6">
    <name type="scientific">Methylovulum psychrotolerans</name>
    <dbReference type="NCBI Taxonomy" id="1704499"/>
    <lineage>
        <taxon>Bacteria</taxon>
        <taxon>Pseudomonadati</taxon>
        <taxon>Pseudomonadota</taxon>
        <taxon>Gammaproteobacteria</taxon>
        <taxon>Methylococcales</taxon>
        <taxon>Methylococcaceae</taxon>
        <taxon>Methylovulum</taxon>
    </lineage>
</organism>
<evidence type="ECO:0000256" key="2">
    <source>
        <dbReference type="ARBA" id="ARBA00022971"/>
    </source>
</evidence>
<comment type="similarity">
    <text evidence="1">Belongs to the MobA/MobL family.</text>
</comment>
<keyword evidence="6" id="KW-1185">Reference proteome</keyword>